<dbReference type="Proteomes" id="UP000186817">
    <property type="component" value="Unassembled WGS sequence"/>
</dbReference>
<proteinExistence type="predicted"/>
<feature type="compositionally biased region" description="Acidic residues" evidence="1">
    <location>
        <begin position="44"/>
        <end position="58"/>
    </location>
</feature>
<reference evidence="3 4" key="1">
    <citation type="submission" date="2016-02" db="EMBL/GenBank/DDBJ databases">
        <title>Genome analysis of coral dinoflagellate symbionts highlights evolutionary adaptations to a symbiotic lifestyle.</title>
        <authorList>
            <person name="Aranda M."/>
            <person name="Li Y."/>
            <person name="Liew Y.J."/>
            <person name="Baumgarten S."/>
            <person name="Simakov O."/>
            <person name="Wilson M."/>
            <person name="Piel J."/>
            <person name="Ashoor H."/>
            <person name="Bougouffa S."/>
            <person name="Bajic V.B."/>
            <person name="Ryu T."/>
            <person name="Ravasi T."/>
            <person name="Bayer T."/>
            <person name="Micklem G."/>
            <person name="Kim H."/>
            <person name="Bhak J."/>
            <person name="Lajeunesse T.C."/>
            <person name="Voolstra C.R."/>
        </authorList>
    </citation>
    <scope>NUCLEOTIDE SEQUENCE [LARGE SCALE GENOMIC DNA]</scope>
    <source>
        <strain evidence="3 4">CCMP2467</strain>
    </source>
</reference>
<gene>
    <name evidence="3" type="ORF">AK812_SmicGene3739</name>
</gene>
<keyword evidence="2" id="KW-0812">Transmembrane</keyword>
<keyword evidence="4" id="KW-1185">Reference proteome</keyword>
<feature type="region of interest" description="Disordered" evidence="1">
    <location>
        <begin position="1"/>
        <end position="59"/>
    </location>
</feature>
<sequence length="125" mass="13190">MTAEAVAMKPVPMQYTGCHCEGDDGKDKHDQCDADADHHGADSGNDDGGGDDDDDDSSCDGGCGGGDDCAADYSVTVSAMTMTLIVAMTLGSMTATLVLPSWLFLDRLRKEADNFVHKISDERSH</sequence>
<accession>A0A1Q9EYE0</accession>
<feature type="compositionally biased region" description="Basic and acidic residues" evidence="1">
    <location>
        <begin position="20"/>
        <end position="41"/>
    </location>
</feature>
<comment type="caution">
    <text evidence="3">The sequence shown here is derived from an EMBL/GenBank/DDBJ whole genome shotgun (WGS) entry which is preliminary data.</text>
</comment>
<keyword evidence="2" id="KW-0472">Membrane</keyword>
<dbReference type="EMBL" id="LSRX01000044">
    <property type="protein sequence ID" value="OLQ12383.1"/>
    <property type="molecule type" value="Genomic_DNA"/>
</dbReference>
<evidence type="ECO:0000313" key="4">
    <source>
        <dbReference type="Proteomes" id="UP000186817"/>
    </source>
</evidence>
<feature type="transmembrane region" description="Helical" evidence="2">
    <location>
        <begin position="82"/>
        <end position="105"/>
    </location>
</feature>
<name>A0A1Q9EYE0_SYMMI</name>
<keyword evidence="2" id="KW-1133">Transmembrane helix</keyword>
<dbReference type="AlphaFoldDB" id="A0A1Q9EYE0"/>
<evidence type="ECO:0000313" key="3">
    <source>
        <dbReference type="EMBL" id="OLQ12383.1"/>
    </source>
</evidence>
<protein>
    <submittedName>
        <fullName evidence="3">Uncharacterized protein</fullName>
    </submittedName>
</protein>
<organism evidence="3 4">
    <name type="scientific">Symbiodinium microadriaticum</name>
    <name type="common">Dinoflagellate</name>
    <name type="synonym">Zooxanthella microadriatica</name>
    <dbReference type="NCBI Taxonomy" id="2951"/>
    <lineage>
        <taxon>Eukaryota</taxon>
        <taxon>Sar</taxon>
        <taxon>Alveolata</taxon>
        <taxon>Dinophyceae</taxon>
        <taxon>Suessiales</taxon>
        <taxon>Symbiodiniaceae</taxon>
        <taxon>Symbiodinium</taxon>
    </lineage>
</organism>
<evidence type="ECO:0000256" key="1">
    <source>
        <dbReference type="SAM" id="MobiDB-lite"/>
    </source>
</evidence>
<evidence type="ECO:0000256" key="2">
    <source>
        <dbReference type="SAM" id="Phobius"/>
    </source>
</evidence>